<dbReference type="RefSeq" id="WP_072874651.1">
    <property type="nucleotide sequence ID" value="NZ_FRAF01000019.1"/>
</dbReference>
<dbReference type="PANTHER" id="PTHR37423:SF2">
    <property type="entry name" value="MEMBRANE-BOUND LYTIC MUREIN TRANSGLYCOSYLASE C"/>
    <property type="match status" value="1"/>
</dbReference>
<feature type="domain" description="Transglycosylase SLT" evidence="2">
    <location>
        <begin position="311"/>
        <end position="433"/>
    </location>
</feature>
<reference evidence="4" key="1">
    <citation type="submission" date="2016-11" db="EMBL/GenBank/DDBJ databases">
        <authorList>
            <person name="Varghese N."/>
            <person name="Submissions S."/>
        </authorList>
    </citation>
    <scope>NUCLEOTIDE SEQUENCE [LARGE SCALE GENOMIC DNA]</scope>
    <source>
        <strain evidence="4">USBA-503</strain>
    </source>
</reference>
<dbReference type="PANTHER" id="PTHR37423">
    <property type="entry name" value="SOLUBLE LYTIC MUREIN TRANSGLYCOSYLASE-RELATED"/>
    <property type="match status" value="1"/>
</dbReference>
<dbReference type="SUPFAM" id="SSF53955">
    <property type="entry name" value="Lysozyme-like"/>
    <property type="match status" value="1"/>
</dbReference>
<dbReference type="AlphaFoldDB" id="A0A1M6UBU2"/>
<keyword evidence="1" id="KW-0812">Transmembrane</keyword>
<dbReference type="InterPro" id="IPR008258">
    <property type="entry name" value="Transglycosylase_SLT_dom_1"/>
</dbReference>
<sequence>MKKKGILSLLEIPTEPKDLFPWVVKRLVVSAGLGNVLGIGLLVLAGISLLGFLVGDYQSTGNGTVGENGNILLSSATKAKEQALFSHDTEVADTWQQGLSAAQISQVQEDQAGLPAAVLLAVGKVENNLSPPDAHRYASYLQSQFVWQTYDDVTIHYWTTRSKNGHLQHHHSETVTPVTLLMSADVWDGTVTNHYHWVSRMVGNTDRGTYTRQIEWSNTQRNYSWSRVWSLLQHIPAHLGGHPQVLQKSKTNRQMLAALMAAVDDTLSDPYVQAMVDVVDYSSGVSGLGGIGPIAPPSGNVIQNILRYRSYIEKVAHEVQIPAVLIAGVMYQESGGREHGFGPGGILTSSAGAMGLMQVEPSTAAGLVVNGVPVGNQAMSDLSNSGMNILLGSLYLSELYHQFGENVEETLSAYNAGGGAEEEALAQGYTVAQNSQTLQYVQAITGSWIPALQTYFGRA</sequence>
<dbReference type="Proteomes" id="UP000184016">
    <property type="component" value="Unassembled WGS sequence"/>
</dbReference>
<evidence type="ECO:0000313" key="4">
    <source>
        <dbReference type="Proteomes" id="UP000184016"/>
    </source>
</evidence>
<proteinExistence type="predicted"/>
<evidence type="ECO:0000313" key="3">
    <source>
        <dbReference type="EMBL" id="SHK66630.1"/>
    </source>
</evidence>
<dbReference type="STRING" id="1830138.SAMN05443507_11933"/>
<dbReference type="OrthoDB" id="2372066at2"/>
<evidence type="ECO:0000256" key="1">
    <source>
        <dbReference type="SAM" id="Phobius"/>
    </source>
</evidence>
<accession>A0A1M6UBU2</accession>
<organism evidence="3 4">
    <name type="scientific">Alicyclobacillus tolerans</name>
    <dbReference type="NCBI Taxonomy" id="90970"/>
    <lineage>
        <taxon>Bacteria</taxon>
        <taxon>Bacillati</taxon>
        <taxon>Bacillota</taxon>
        <taxon>Bacilli</taxon>
        <taxon>Bacillales</taxon>
        <taxon>Alicyclobacillaceae</taxon>
        <taxon>Alicyclobacillus</taxon>
    </lineage>
</organism>
<dbReference type="EMBL" id="FRAF01000019">
    <property type="protein sequence ID" value="SHK66630.1"/>
    <property type="molecule type" value="Genomic_DNA"/>
</dbReference>
<keyword evidence="1" id="KW-0472">Membrane</keyword>
<keyword evidence="4" id="KW-1185">Reference proteome</keyword>
<dbReference type="Gene3D" id="1.10.530.10">
    <property type="match status" value="1"/>
</dbReference>
<keyword evidence="1" id="KW-1133">Transmembrane helix</keyword>
<evidence type="ECO:0000259" key="2">
    <source>
        <dbReference type="Pfam" id="PF01464"/>
    </source>
</evidence>
<gene>
    <name evidence="3" type="ORF">SAMN05443507_11933</name>
</gene>
<name>A0A1M6UBU2_9BACL</name>
<dbReference type="InterPro" id="IPR023346">
    <property type="entry name" value="Lysozyme-like_dom_sf"/>
</dbReference>
<feature type="transmembrane region" description="Helical" evidence="1">
    <location>
        <begin position="27"/>
        <end position="54"/>
    </location>
</feature>
<dbReference type="Pfam" id="PF01464">
    <property type="entry name" value="SLT"/>
    <property type="match status" value="1"/>
</dbReference>
<protein>
    <submittedName>
        <fullName evidence="3">Transglycosylase SLT domain-containing protein</fullName>
    </submittedName>
</protein>